<organism evidence="1">
    <name type="scientific">marine sediment metagenome</name>
    <dbReference type="NCBI Taxonomy" id="412755"/>
    <lineage>
        <taxon>unclassified sequences</taxon>
        <taxon>metagenomes</taxon>
        <taxon>ecological metagenomes</taxon>
    </lineage>
</organism>
<accession>X0VJU9</accession>
<gene>
    <name evidence="1" type="ORF">S01H1_54601</name>
</gene>
<proteinExistence type="predicted"/>
<dbReference type="EMBL" id="BARS01035441">
    <property type="protein sequence ID" value="GAG18554.1"/>
    <property type="molecule type" value="Genomic_DNA"/>
</dbReference>
<comment type="caution">
    <text evidence="1">The sequence shown here is derived from an EMBL/GenBank/DDBJ whole genome shotgun (WGS) entry which is preliminary data.</text>
</comment>
<reference evidence="1" key="1">
    <citation type="journal article" date="2014" name="Front. Microbiol.">
        <title>High frequency of phylogenetically diverse reductive dehalogenase-homologous genes in deep subseafloor sedimentary metagenomes.</title>
        <authorList>
            <person name="Kawai M."/>
            <person name="Futagami T."/>
            <person name="Toyoda A."/>
            <person name="Takaki Y."/>
            <person name="Nishi S."/>
            <person name="Hori S."/>
            <person name="Arai W."/>
            <person name="Tsubouchi T."/>
            <person name="Morono Y."/>
            <person name="Uchiyama I."/>
            <person name="Ito T."/>
            <person name="Fujiyama A."/>
            <person name="Inagaki F."/>
            <person name="Takami H."/>
        </authorList>
    </citation>
    <scope>NUCLEOTIDE SEQUENCE</scope>
    <source>
        <strain evidence="1">Expedition CK06-06</strain>
    </source>
</reference>
<evidence type="ECO:0000313" key="1">
    <source>
        <dbReference type="EMBL" id="GAG18554.1"/>
    </source>
</evidence>
<sequence length="60" mass="6943">MFEMYVYPDMEIYDSKTGGIPSDKSDDYFTINGATTVYDLDQNFSADQLITIFKHYKKVA</sequence>
<name>X0VJU9_9ZZZZ</name>
<dbReference type="AlphaFoldDB" id="X0VJU9"/>
<protein>
    <submittedName>
        <fullName evidence="1">Uncharacterized protein</fullName>
    </submittedName>
</protein>